<dbReference type="PANTHER" id="PTHR44329:SF214">
    <property type="entry name" value="PROTEIN KINASE DOMAIN-CONTAINING PROTEIN"/>
    <property type="match status" value="1"/>
</dbReference>
<dbReference type="PANTHER" id="PTHR44329">
    <property type="entry name" value="SERINE/THREONINE-PROTEIN KINASE TNNI3K-RELATED"/>
    <property type="match status" value="1"/>
</dbReference>
<feature type="transmembrane region" description="Helical" evidence="1">
    <location>
        <begin position="443"/>
        <end position="465"/>
    </location>
</feature>
<sequence>MYPAYSGGYADVWIGSYAAEKDTKVAIKVLRLARDDPAGIQQVKIYLIRETLVWVNLKHPNVLGFFGLADDLGREGCPALISPFCENGPIMSYLKCHPEPSEPVRLRMMAGVAEGLIYLHNLKENIIHGDLKPSNILVSDDGQALLCDFGRSQIATHGGFTTKASGAVRYQAPEVFTDAMTRLNEAVDVYSFGISCSEIWTGVVPYPDLKKDPAVIIRVMEGRRPPCHEPASTMTRSLWQLFEQCWRKEPVERISMNEVVRHVGSKLGCVKEHEAEGLDTCWMNSMALNTLHLVFHHWAILSRGLRGRGSAERSLDYNKIVKGMNQKIIPLFLQFLPILFNILILPTELATTKHVQLRRVPQKGCQIAANEALAAERVTCHVYDLIGLQFRWVFHLLSDHFSQSTAGRSPYESVVFTLLLSKVFKKSSNIALYKYRAEPALSFPGHATLFLVQFIAVCKSIYWAYQSLRPEDLRMCVRALDQNIARVGYGHAFVVLFEVMSYVAIDLVSFYIGARGLHIMLSREEDGKARNTKECATHKKALHQDPRTLVVHKEPVQGLVTLVTGRRAWDLELRPG</sequence>
<dbReference type="InterPro" id="IPR008271">
    <property type="entry name" value="Ser/Thr_kinase_AS"/>
</dbReference>
<dbReference type="GO" id="GO:0004674">
    <property type="term" value="F:protein serine/threonine kinase activity"/>
    <property type="evidence" value="ECO:0007669"/>
    <property type="project" value="TreeGrafter"/>
</dbReference>
<accession>A0AAD5YPP1</accession>
<gene>
    <name evidence="3" type="ORF">NP233_g6800</name>
</gene>
<evidence type="ECO:0000256" key="1">
    <source>
        <dbReference type="SAM" id="Phobius"/>
    </source>
</evidence>
<dbReference type="InterPro" id="IPR051681">
    <property type="entry name" value="Ser/Thr_Kinases-Pseudokinases"/>
</dbReference>
<feature type="transmembrane region" description="Helical" evidence="1">
    <location>
        <begin position="328"/>
        <end position="349"/>
    </location>
</feature>
<dbReference type="AlphaFoldDB" id="A0AAD5YPP1"/>
<keyword evidence="1" id="KW-1133">Transmembrane helix</keyword>
<keyword evidence="1" id="KW-0812">Transmembrane</keyword>
<dbReference type="GO" id="GO:0005524">
    <property type="term" value="F:ATP binding"/>
    <property type="evidence" value="ECO:0007669"/>
    <property type="project" value="InterPro"/>
</dbReference>
<dbReference type="Pfam" id="PF07714">
    <property type="entry name" value="PK_Tyr_Ser-Thr"/>
    <property type="match status" value="1"/>
</dbReference>
<dbReference type="SUPFAM" id="SSF56112">
    <property type="entry name" value="Protein kinase-like (PK-like)"/>
    <property type="match status" value="1"/>
</dbReference>
<dbReference type="InterPro" id="IPR001245">
    <property type="entry name" value="Ser-Thr/Tyr_kinase_cat_dom"/>
</dbReference>
<evidence type="ECO:0000259" key="2">
    <source>
        <dbReference type="PROSITE" id="PS50011"/>
    </source>
</evidence>
<keyword evidence="4" id="KW-1185">Reference proteome</keyword>
<evidence type="ECO:0000313" key="3">
    <source>
        <dbReference type="EMBL" id="KAJ3566749.1"/>
    </source>
</evidence>
<dbReference type="EMBL" id="JANIEX010000463">
    <property type="protein sequence ID" value="KAJ3566749.1"/>
    <property type="molecule type" value="Genomic_DNA"/>
</dbReference>
<dbReference type="PROSITE" id="PS50011">
    <property type="entry name" value="PROTEIN_KINASE_DOM"/>
    <property type="match status" value="1"/>
</dbReference>
<feature type="domain" description="Protein kinase" evidence="2">
    <location>
        <begin position="1"/>
        <end position="265"/>
    </location>
</feature>
<reference evidence="3" key="1">
    <citation type="submission" date="2022-07" db="EMBL/GenBank/DDBJ databases">
        <title>Genome Sequence of Leucocoprinus birnbaumii.</title>
        <authorList>
            <person name="Buettner E."/>
        </authorList>
    </citation>
    <scope>NUCLEOTIDE SEQUENCE</scope>
    <source>
        <strain evidence="3">VT141</strain>
    </source>
</reference>
<protein>
    <recommendedName>
        <fullName evidence="2">Protein kinase domain-containing protein</fullName>
    </recommendedName>
</protein>
<proteinExistence type="predicted"/>
<evidence type="ECO:0000313" key="4">
    <source>
        <dbReference type="Proteomes" id="UP001213000"/>
    </source>
</evidence>
<dbReference type="Proteomes" id="UP001213000">
    <property type="component" value="Unassembled WGS sequence"/>
</dbReference>
<dbReference type="InterPro" id="IPR011009">
    <property type="entry name" value="Kinase-like_dom_sf"/>
</dbReference>
<comment type="caution">
    <text evidence="3">The sequence shown here is derived from an EMBL/GenBank/DDBJ whole genome shotgun (WGS) entry which is preliminary data.</text>
</comment>
<feature type="transmembrane region" description="Helical" evidence="1">
    <location>
        <begin position="489"/>
        <end position="513"/>
    </location>
</feature>
<dbReference type="Gene3D" id="1.10.510.10">
    <property type="entry name" value="Transferase(Phosphotransferase) domain 1"/>
    <property type="match status" value="1"/>
</dbReference>
<dbReference type="InterPro" id="IPR000719">
    <property type="entry name" value="Prot_kinase_dom"/>
</dbReference>
<keyword evidence="1" id="KW-0472">Membrane</keyword>
<organism evidence="3 4">
    <name type="scientific">Leucocoprinus birnbaumii</name>
    <dbReference type="NCBI Taxonomy" id="56174"/>
    <lineage>
        <taxon>Eukaryota</taxon>
        <taxon>Fungi</taxon>
        <taxon>Dikarya</taxon>
        <taxon>Basidiomycota</taxon>
        <taxon>Agaricomycotina</taxon>
        <taxon>Agaricomycetes</taxon>
        <taxon>Agaricomycetidae</taxon>
        <taxon>Agaricales</taxon>
        <taxon>Agaricineae</taxon>
        <taxon>Agaricaceae</taxon>
        <taxon>Leucocoprinus</taxon>
    </lineage>
</organism>
<dbReference type="SMART" id="SM00220">
    <property type="entry name" value="S_TKc"/>
    <property type="match status" value="1"/>
</dbReference>
<dbReference type="PROSITE" id="PS00108">
    <property type="entry name" value="PROTEIN_KINASE_ST"/>
    <property type="match status" value="1"/>
</dbReference>
<name>A0AAD5YPP1_9AGAR</name>